<keyword evidence="7 12" id="KW-0479">Metal-binding</keyword>
<organism evidence="14 15">
    <name type="scientific">OM182 bacterium</name>
    <dbReference type="NCBI Taxonomy" id="2510334"/>
    <lineage>
        <taxon>Bacteria</taxon>
        <taxon>Pseudomonadati</taxon>
        <taxon>Pseudomonadota</taxon>
        <taxon>Gammaproteobacteria</taxon>
        <taxon>OMG group</taxon>
        <taxon>OM182 clade</taxon>
    </lineage>
</organism>
<dbReference type="SUPFAM" id="SSF81343">
    <property type="entry name" value="Fumarate reductase respiratory complex transmembrane subunits"/>
    <property type="match status" value="1"/>
</dbReference>
<evidence type="ECO:0000256" key="5">
    <source>
        <dbReference type="ARBA" id="ARBA00022617"/>
    </source>
</evidence>
<evidence type="ECO:0000313" key="14">
    <source>
        <dbReference type="EMBL" id="RZO76097.1"/>
    </source>
</evidence>
<keyword evidence="5 12" id="KW-0349">Heme</keyword>
<comment type="subcellular location">
    <subcellularLocation>
        <location evidence="2">Membrane</location>
    </subcellularLocation>
</comment>
<sequence>MHKRPINVGIPDLLVFRFPITAISSISHRIAGVALFLGLSVMLFALQKSLQSEESFNLIREALGSPLGLFIFVGLMAPLVFHFVAGLKHLIMDLGFGETFEGGVLAAKLVFAISALIICFIMIWLLP</sequence>
<dbReference type="InterPro" id="IPR014314">
    <property type="entry name" value="Succ_DH_cytb556"/>
</dbReference>
<evidence type="ECO:0000256" key="10">
    <source>
        <dbReference type="ARBA" id="ARBA00023136"/>
    </source>
</evidence>
<evidence type="ECO:0000256" key="13">
    <source>
        <dbReference type="SAM" id="Phobius"/>
    </source>
</evidence>
<comment type="subunit">
    <text evidence="11">Part of an enzyme complex containing four subunits: a flavoprotein, an iron-sulfur protein, plus two membrane-anchoring proteins, SdhC and SdhD. The complex can form homotrimers.</text>
</comment>
<dbReference type="PIRSF" id="PIRSF000178">
    <property type="entry name" value="SDH_cyt_b560"/>
    <property type="match status" value="1"/>
</dbReference>
<feature type="transmembrane region" description="Helical" evidence="13">
    <location>
        <begin position="105"/>
        <end position="126"/>
    </location>
</feature>
<reference evidence="14 15" key="1">
    <citation type="submission" date="2019-02" db="EMBL/GenBank/DDBJ databases">
        <title>Prokaryotic population dynamics and viral predation in marine succession experiment using metagenomics: the confinement effect.</title>
        <authorList>
            <person name="Haro-Moreno J.M."/>
            <person name="Rodriguez-Valera F."/>
            <person name="Lopez-Perez M."/>
        </authorList>
    </citation>
    <scope>NUCLEOTIDE SEQUENCE [LARGE SCALE GENOMIC DNA]</scope>
    <source>
        <strain evidence="14">MED-G157</strain>
    </source>
</reference>
<evidence type="ECO:0000256" key="4">
    <source>
        <dbReference type="ARBA" id="ARBA00020076"/>
    </source>
</evidence>
<dbReference type="GO" id="GO:0046872">
    <property type="term" value="F:metal ion binding"/>
    <property type="evidence" value="ECO:0007669"/>
    <property type="project" value="UniProtKB-KW"/>
</dbReference>
<dbReference type="GO" id="GO:0005886">
    <property type="term" value="C:plasma membrane"/>
    <property type="evidence" value="ECO:0007669"/>
    <property type="project" value="TreeGrafter"/>
</dbReference>
<comment type="similarity">
    <text evidence="3">Belongs to the cytochrome b560 family.</text>
</comment>
<dbReference type="Pfam" id="PF01127">
    <property type="entry name" value="Sdh_cyt"/>
    <property type="match status" value="1"/>
</dbReference>
<dbReference type="GO" id="GO:0006099">
    <property type="term" value="P:tricarboxylic acid cycle"/>
    <property type="evidence" value="ECO:0007669"/>
    <property type="project" value="InterPro"/>
</dbReference>
<evidence type="ECO:0000256" key="2">
    <source>
        <dbReference type="ARBA" id="ARBA00004370"/>
    </source>
</evidence>
<evidence type="ECO:0000256" key="7">
    <source>
        <dbReference type="ARBA" id="ARBA00022723"/>
    </source>
</evidence>
<comment type="function">
    <text evidence="1">Membrane-anchoring subunit of succinate dehydrogenase (SDH).</text>
</comment>
<dbReference type="NCBIfam" id="TIGR02970">
    <property type="entry name" value="succ_dehyd_cytB"/>
    <property type="match status" value="1"/>
</dbReference>
<protein>
    <recommendedName>
        <fullName evidence="4">Succinate dehydrogenase cytochrome b556 subunit</fullName>
    </recommendedName>
</protein>
<dbReference type="CDD" id="cd03499">
    <property type="entry name" value="SQR_TypeC_SdhC"/>
    <property type="match status" value="1"/>
</dbReference>
<dbReference type="EMBL" id="SHAG01000018">
    <property type="protein sequence ID" value="RZO76097.1"/>
    <property type="molecule type" value="Genomic_DNA"/>
</dbReference>
<evidence type="ECO:0000256" key="1">
    <source>
        <dbReference type="ARBA" id="ARBA00004050"/>
    </source>
</evidence>
<dbReference type="InterPro" id="IPR034804">
    <property type="entry name" value="SQR/QFR_C/D"/>
</dbReference>
<evidence type="ECO:0000256" key="8">
    <source>
        <dbReference type="ARBA" id="ARBA00022989"/>
    </source>
</evidence>
<evidence type="ECO:0000256" key="6">
    <source>
        <dbReference type="ARBA" id="ARBA00022692"/>
    </source>
</evidence>
<name>A0A520S0U0_9GAMM</name>
<evidence type="ECO:0000256" key="12">
    <source>
        <dbReference type="PIRSR" id="PIRSR000178-1"/>
    </source>
</evidence>
<dbReference type="AlphaFoldDB" id="A0A520S0U0"/>
<feature type="binding site" description="axial binding residue" evidence="12">
    <location>
        <position position="82"/>
    </location>
    <ligand>
        <name>heme</name>
        <dbReference type="ChEBI" id="CHEBI:30413"/>
        <note>ligand shared with second transmembrane subunit</note>
    </ligand>
    <ligandPart>
        <name>Fe</name>
        <dbReference type="ChEBI" id="CHEBI:18248"/>
    </ligandPart>
</feature>
<keyword evidence="8 13" id="KW-1133">Transmembrane helix</keyword>
<evidence type="ECO:0000256" key="11">
    <source>
        <dbReference type="ARBA" id="ARBA00025912"/>
    </source>
</evidence>
<dbReference type="Gene3D" id="1.20.1300.10">
    <property type="entry name" value="Fumarate reductase/succinate dehydrogenase, transmembrane subunit"/>
    <property type="match status" value="1"/>
</dbReference>
<dbReference type="PANTHER" id="PTHR10978:SF5">
    <property type="entry name" value="SUCCINATE DEHYDROGENASE CYTOCHROME B560 SUBUNIT, MITOCHONDRIAL"/>
    <property type="match status" value="1"/>
</dbReference>
<proteinExistence type="inferred from homology"/>
<gene>
    <name evidence="14" type="primary">sdhC</name>
    <name evidence="14" type="ORF">EVA68_05355</name>
</gene>
<dbReference type="InterPro" id="IPR000701">
    <property type="entry name" value="SuccDH_FuR_B_TM-su"/>
</dbReference>
<accession>A0A520S0U0</accession>
<dbReference type="PANTHER" id="PTHR10978">
    <property type="entry name" value="SUCCINATE DEHYDROGENASE CYTOCHROME B560 SUBUNIT"/>
    <property type="match status" value="1"/>
</dbReference>
<comment type="caution">
    <text evidence="14">The sequence shown here is derived from an EMBL/GenBank/DDBJ whole genome shotgun (WGS) entry which is preliminary data.</text>
</comment>
<keyword evidence="6 13" id="KW-0812">Transmembrane</keyword>
<evidence type="ECO:0000313" key="15">
    <source>
        <dbReference type="Proteomes" id="UP000316199"/>
    </source>
</evidence>
<dbReference type="Proteomes" id="UP000316199">
    <property type="component" value="Unassembled WGS sequence"/>
</dbReference>
<evidence type="ECO:0000256" key="9">
    <source>
        <dbReference type="ARBA" id="ARBA00023004"/>
    </source>
</evidence>
<feature type="transmembrane region" description="Helical" evidence="13">
    <location>
        <begin position="26"/>
        <end position="46"/>
    </location>
</feature>
<comment type="cofactor">
    <cofactor evidence="12">
        <name>heme</name>
        <dbReference type="ChEBI" id="CHEBI:30413"/>
    </cofactor>
    <text evidence="12">The heme is bound between the two transmembrane subunits.</text>
</comment>
<evidence type="ECO:0000256" key="3">
    <source>
        <dbReference type="ARBA" id="ARBA00007244"/>
    </source>
</evidence>
<feature type="transmembrane region" description="Helical" evidence="13">
    <location>
        <begin position="67"/>
        <end position="85"/>
    </location>
</feature>
<keyword evidence="10 13" id="KW-0472">Membrane</keyword>
<dbReference type="GO" id="GO:0009055">
    <property type="term" value="F:electron transfer activity"/>
    <property type="evidence" value="ECO:0007669"/>
    <property type="project" value="InterPro"/>
</dbReference>
<keyword evidence="9 12" id="KW-0408">Iron</keyword>